<dbReference type="PROSITE" id="PS00345">
    <property type="entry name" value="ETS_DOMAIN_1"/>
    <property type="match status" value="1"/>
</dbReference>
<feature type="compositionally biased region" description="Polar residues" evidence="4">
    <location>
        <begin position="55"/>
        <end position="76"/>
    </location>
</feature>
<evidence type="ECO:0000313" key="7">
    <source>
        <dbReference type="Proteomes" id="UP001159428"/>
    </source>
</evidence>
<dbReference type="PROSITE" id="PS00346">
    <property type="entry name" value="ETS_DOMAIN_2"/>
    <property type="match status" value="1"/>
</dbReference>
<dbReference type="InterPro" id="IPR046328">
    <property type="entry name" value="ETS_fam"/>
</dbReference>
<reference evidence="6 7" key="1">
    <citation type="submission" date="2022-05" db="EMBL/GenBank/DDBJ databases">
        <authorList>
            <consortium name="Genoscope - CEA"/>
            <person name="William W."/>
        </authorList>
    </citation>
    <scope>NUCLEOTIDE SEQUENCE [LARGE SCALE GENOMIC DNA]</scope>
</reference>
<dbReference type="InterPro" id="IPR000418">
    <property type="entry name" value="Ets_dom"/>
</dbReference>
<evidence type="ECO:0000256" key="4">
    <source>
        <dbReference type="SAM" id="MobiDB-lite"/>
    </source>
</evidence>
<dbReference type="InterPro" id="IPR036390">
    <property type="entry name" value="WH_DNA-bd_sf"/>
</dbReference>
<keyword evidence="3" id="KW-0539">Nucleus</keyword>
<feature type="compositionally biased region" description="Basic and acidic residues" evidence="4">
    <location>
        <begin position="408"/>
        <end position="422"/>
    </location>
</feature>
<evidence type="ECO:0000256" key="1">
    <source>
        <dbReference type="ARBA" id="ARBA00005562"/>
    </source>
</evidence>
<dbReference type="GO" id="GO:0005634">
    <property type="term" value="C:nucleus"/>
    <property type="evidence" value="ECO:0007669"/>
    <property type="project" value="UniProtKB-SubCell"/>
</dbReference>
<comment type="subcellular location">
    <subcellularLocation>
        <location evidence="3">Nucleus</location>
    </subcellularLocation>
</comment>
<feature type="domain" description="ETS" evidence="5">
    <location>
        <begin position="568"/>
        <end position="650"/>
    </location>
</feature>
<dbReference type="PANTHER" id="PTHR11849:SF191">
    <property type="entry name" value="ECDYSONE-INDUCED PROTEIN 74EF ISOFORM B"/>
    <property type="match status" value="1"/>
</dbReference>
<evidence type="ECO:0000313" key="6">
    <source>
        <dbReference type="EMBL" id="CAH3106603.1"/>
    </source>
</evidence>
<dbReference type="Gene3D" id="1.10.150.50">
    <property type="entry name" value="Transcription Factor, Ets-1"/>
    <property type="match status" value="1"/>
</dbReference>
<dbReference type="FunFam" id="1.10.10.10:FF:001381">
    <property type="entry name" value="Predicted protein"/>
    <property type="match status" value="1"/>
</dbReference>
<feature type="compositionally biased region" description="Basic and acidic residues" evidence="4">
    <location>
        <begin position="531"/>
        <end position="543"/>
    </location>
</feature>
<feature type="region of interest" description="Disordered" evidence="4">
    <location>
        <begin position="396"/>
        <end position="563"/>
    </location>
</feature>
<dbReference type="SUPFAM" id="SSF47769">
    <property type="entry name" value="SAM/Pointed domain"/>
    <property type="match status" value="1"/>
</dbReference>
<dbReference type="Pfam" id="PF00178">
    <property type="entry name" value="Ets"/>
    <property type="match status" value="1"/>
</dbReference>
<dbReference type="AlphaFoldDB" id="A0AAU9W9G0"/>
<feature type="compositionally biased region" description="Pro residues" evidence="4">
    <location>
        <begin position="356"/>
        <end position="376"/>
    </location>
</feature>
<dbReference type="PROSITE" id="PS50061">
    <property type="entry name" value="ETS_DOMAIN_3"/>
    <property type="match status" value="1"/>
</dbReference>
<organism evidence="6 7">
    <name type="scientific">Pocillopora meandrina</name>
    <dbReference type="NCBI Taxonomy" id="46732"/>
    <lineage>
        <taxon>Eukaryota</taxon>
        <taxon>Metazoa</taxon>
        <taxon>Cnidaria</taxon>
        <taxon>Anthozoa</taxon>
        <taxon>Hexacorallia</taxon>
        <taxon>Scleractinia</taxon>
        <taxon>Astrocoeniina</taxon>
        <taxon>Pocilloporidae</taxon>
        <taxon>Pocillopora</taxon>
    </lineage>
</organism>
<evidence type="ECO:0000259" key="5">
    <source>
        <dbReference type="PROSITE" id="PS50061"/>
    </source>
</evidence>
<dbReference type="PANTHER" id="PTHR11849">
    <property type="entry name" value="ETS"/>
    <property type="match status" value="1"/>
</dbReference>
<sequence>MMTCDDEVPGCGFPFNFEDYLNLDGTQVVPEINALSLNGCQPMQLDGEESKSRSDSLTSWKSCSSLNESGYSSDESASPRMDEALPSPGNNCLDLDQHTTPGLMECLGPTEDWSNYPPYTWTAAQLESFLKSVWKSNNITGEYDLDKLDLTGPELWCSTADDLEKRSEYGGLLYEALTQIASSSQWESCSTSCGGCYDPSSDEMFNLLAMQDSPPFSLPDDLPVEEIHRLLTQSDETNDMDDSHAVIGNIDGDFDSNSQEVAGHVTSSASHSFVAQNNSVTEVAGSLSKPQSTHTRGYSVGSYAAQHNSGANGFCASRLWPPNGCYPPCVPSLNGFPPPRQPPRSLPELTRNKDLPPVPPLIKSPDLPSPSSPPDNFPRSSLQTLSLAASFLENSSPLFDQASQTKKASSEERTSRGARYEEPFSAGSHGENGPLPPDVKKPRLDTSFVSQKKPPSNGVQPPMKPTPAESQVPFPANLSPKSCGDSDYGEERVSPSPPTSPYPRGSPSQRGCDSPVARRRNSSSSTDSGTEDAKDGNHSRSDSSTKSSTTGSPGAKPRVGRRKQTRSLHLWEFLKELLENKDTCPRYITWIEREEGIFRLVNSGAVAKLWGQRKNRRNMNYEKMSRALRYYYERKILERVPGQRLIYKFAPDTMKECNFSFMKKDG</sequence>
<accession>A0AAU9W9G0</accession>
<protein>
    <recommendedName>
        <fullName evidence="5">ETS domain-containing protein</fullName>
    </recommendedName>
</protein>
<feature type="compositionally biased region" description="Polar residues" evidence="4">
    <location>
        <begin position="396"/>
        <end position="407"/>
    </location>
</feature>
<keyword evidence="2 3" id="KW-0238">DNA-binding</keyword>
<dbReference type="SUPFAM" id="SSF46785">
    <property type="entry name" value="Winged helix' DNA-binding domain"/>
    <property type="match status" value="1"/>
</dbReference>
<comment type="caution">
    <text evidence="6">The sequence shown here is derived from an EMBL/GenBank/DDBJ whole genome shotgun (WGS) entry which is preliminary data.</text>
</comment>
<comment type="similarity">
    <text evidence="1 3">Belongs to the ETS family.</text>
</comment>
<dbReference type="InterPro" id="IPR036388">
    <property type="entry name" value="WH-like_DNA-bd_sf"/>
</dbReference>
<dbReference type="GO" id="GO:0030154">
    <property type="term" value="P:cell differentiation"/>
    <property type="evidence" value="ECO:0007669"/>
    <property type="project" value="TreeGrafter"/>
</dbReference>
<dbReference type="Proteomes" id="UP001159428">
    <property type="component" value="Unassembled WGS sequence"/>
</dbReference>
<name>A0AAU9W9G0_9CNID</name>
<dbReference type="InterPro" id="IPR013761">
    <property type="entry name" value="SAM/pointed_sf"/>
</dbReference>
<dbReference type="GO" id="GO:0043565">
    <property type="term" value="F:sequence-specific DNA binding"/>
    <property type="evidence" value="ECO:0007669"/>
    <property type="project" value="InterPro"/>
</dbReference>
<dbReference type="GO" id="GO:0000981">
    <property type="term" value="F:DNA-binding transcription factor activity, RNA polymerase II-specific"/>
    <property type="evidence" value="ECO:0007669"/>
    <property type="project" value="TreeGrafter"/>
</dbReference>
<evidence type="ECO:0000256" key="3">
    <source>
        <dbReference type="RuleBase" id="RU004019"/>
    </source>
</evidence>
<keyword evidence="7" id="KW-1185">Reference proteome</keyword>
<dbReference type="PRINTS" id="PR00454">
    <property type="entry name" value="ETSDOMAIN"/>
</dbReference>
<gene>
    <name evidence="6" type="ORF">PMEA_00001621</name>
</gene>
<feature type="compositionally biased region" description="Pro residues" evidence="4">
    <location>
        <begin position="336"/>
        <end position="345"/>
    </location>
</feature>
<feature type="compositionally biased region" description="Polar residues" evidence="4">
    <location>
        <begin position="447"/>
        <end position="459"/>
    </location>
</feature>
<dbReference type="Gene3D" id="1.10.10.10">
    <property type="entry name" value="Winged helix-like DNA-binding domain superfamily/Winged helix DNA-binding domain"/>
    <property type="match status" value="1"/>
</dbReference>
<evidence type="ECO:0000256" key="2">
    <source>
        <dbReference type="ARBA" id="ARBA00023125"/>
    </source>
</evidence>
<proteinExistence type="inferred from homology"/>
<dbReference type="SMART" id="SM00413">
    <property type="entry name" value="ETS"/>
    <property type="match status" value="1"/>
</dbReference>
<feature type="region of interest" description="Disordered" evidence="4">
    <location>
        <begin position="45"/>
        <end position="88"/>
    </location>
</feature>
<dbReference type="EMBL" id="CALNXJ010000010">
    <property type="protein sequence ID" value="CAH3106603.1"/>
    <property type="molecule type" value="Genomic_DNA"/>
</dbReference>
<feature type="region of interest" description="Disordered" evidence="4">
    <location>
        <begin position="336"/>
        <end position="380"/>
    </location>
</feature>